<protein>
    <recommendedName>
        <fullName evidence="3">DUF6534 domain-containing protein</fullName>
    </recommendedName>
</protein>
<feature type="region of interest" description="Disordered" evidence="1">
    <location>
        <begin position="160"/>
        <end position="183"/>
    </location>
</feature>
<feature type="compositionally biased region" description="Low complexity" evidence="1">
    <location>
        <begin position="165"/>
        <end position="177"/>
    </location>
</feature>
<evidence type="ECO:0000313" key="5">
    <source>
        <dbReference type="Proteomes" id="UP000620124"/>
    </source>
</evidence>
<sequence length="195" mass="21299">MSDKNKSLVTLIALLSTIQLVTGWVMTGLGYKYRLFADLSHYKALITTSLTSSAVTDVLIAISLCYYLNHRRSGVKSTDTLVQKLIIYSINCGILCSLVAVLGLITFLTMPNNLINFAFNFVLGKVYSNSLLSTLNARSHLREAHKGAIALDFVETKPSYAPHQSSGVTVTTVTESSPGHQDGKYTQEYKVAEVA</sequence>
<reference evidence="4" key="1">
    <citation type="submission" date="2020-05" db="EMBL/GenBank/DDBJ databases">
        <title>Mycena genomes resolve the evolution of fungal bioluminescence.</title>
        <authorList>
            <person name="Tsai I.J."/>
        </authorList>
    </citation>
    <scope>NUCLEOTIDE SEQUENCE</scope>
    <source>
        <strain evidence="4">CCC161011</strain>
    </source>
</reference>
<evidence type="ECO:0000313" key="4">
    <source>
        <dbReference type="EMBL" id="KAF7360799.1"/>
    </source>
</evidence>
<dbReference type="Proteomes" id="UP000620124">
    <property type="component" value="Unassembled WGS sequence"/>
</dbReference>
<dbReference type="EMBL" id="JACAZI010000005">
    <property type="protein sequence ID" value="KAF7360799.1"/>
    <property type="molecule type" value="Genomic_DNA"/>
</dbReference>
<dbReference type="AlphaFoldDB" id="A0A8H6YM35"/>
<dbReference type="PANTHER" id="PTHR40465">
    <property type="entry name" value="CHROMOSOME 1, WHOLE GENOME SHOTGUN SEQUENCE"/>
    <property type="match status" value="1"/>
</dbReference>
<keyword evidence="2" id="KW-0472">Membrane</keyword>
<keyword evidence="2" id="KW-1133">Transmembrane helix</keyword>
<feature type="transmembrane region" description="Helical" evidence="2">
    <location>
        <begin position="47"/>
        <end position="68"/>
    </location>
</feature>
<gene>
    <name evidence="4" type="ORF">MVEN_00811900</name>
</gene>
<accession>A0A8H6YM35</accession>
<keyword evidence="5" id="KW-1185">Reference proteome</keyword>
<feature type="transmembrane region" description="Helical" evidence="2">
    <location>
        <begin position="88"/>
        <end position="108"/>
    </location>
</feature>
<dbReference type="OrthoDB" id="2738831at2759"/>
<comment type="caution">
    <text evidence="4">The sequence shown here is derived from an EMBL/GenBank/DDBJ whole genome shotgun (WGS) entry which is preliminary data.</text>
</comment>
<keyword evidence="2" id="KW-0812">Transmembrane</keyword>
<dbReference type="Pfam" id="PF20152">
    <property type="entry name" value="DUF6534"/>
    <property type="match status" value="1"/>
</dbReference>
<organism evidence="4 5">
    <name type="scientific">Mycena venus</name>
    <dbReference type="NCBI Taxonomy" id="2733690"/>
    <lineage>
        <taxon>Eukaryota</taxon>
        <taxon>Fungi</taxon>
        <taxon>Dikarya</taxon>
        <taxon>Basidiomycota</taxon>
        <taxon>Agaricomycotina</taxon>
        <taxon>Agaricomycetes</taxon>
        <taxon>Agaricomycetidae</taxon>
        <taxon>Agaricales</taxon>
        <taxon>Marasmiineae</taxon>
        <taxon>Mycenaceae</taxon>
        <taxon>Mycena</taxon>
    </lineage>
</organism>
<dbReference type="PANTHER" id="PTHR40465:SF1">
    <property type="entry name" value="DUF6534 DOMAIN-CONTAINING PROTEIN"/>
    <property type="match status" value="1"/>
</dbReference>
<evidence type="ECO:0000256" key="2">
    <source>
        <dbReference type="SAM" id="Phobius"/>
    </source>
</evidence>
<name>A0A8H6YM35_9AGAR</name>
<proteinExistence type="predicted"/>
<feature type="domain" description="DUF6534" evidence="3">
    <location>
        <begin position="53"/>
        <end position="140"/>
    </location>
</feature>
<evidence type="ECO:0000259" key="3">
    <source>
        <dbReference type="Pfam" id="PF20152"/>
    </source>
</evidence>
<evidence type="ECO:0000256" key="1">
    <source>
        <dbReference type="SAM" id="MobiDB-lite"/>
    </source>
</evidence>
<dbReference type="InterPro" id="IPR045339">
    <property type="entry name" value="DUF6534"/>
</dbReference>